<dbReference type="GO" id="GO:0006310">
    <property type="term" value="P:DNA recombination"/>
    <property type="evidence" value="ECO:0007669"/>
    <property type="project" value="UniProtKB-UniRule"/>
</dbReference>
<comment type="similarity">
    <text evidence="2 8">Belongs to the RecO family.</text>
</comment>
<dbReference type="AlphaFoldDB" id="A0A501WYZ8"/>
<protein>
    <recommendedName>
        <fullName evidence="3 8">DNA repair protein RecO</fullName>
    </recommendedName>
    <alternativeName>
        <fullName evidence="7 8">Recombination protein O</fullName>
    </alternativeName>
</protein>
<keyword evidence="6 8" id="KW-0234">DNA repair</keyword>
<dbReference type="InterPro" id="IPR022572">
    <property type="entry name" value="DNA_rep/recomb_RecO_N"/>
</dbReference>
<comment type="caution">
    <text evidence="10">The sequence shown here is derived from an EMBL/GenBank/DDBJ whole genome shotgun (WGS) entry which is preliminary data.</text>
</comment>
<dbReference type="EMBL" id="VFRR01000011">
    <property type="protein sequence ID" value="TPE52857.1"/>
    <property type="molecule type" value="Genomic_DNA"/>
</dbReference>
<dbReference type="GO" id="GO:0006302">
    <property type="term" value="P:double-strand break repair"/>
    <property type="evidence" value="ECO:0007669"/>
    <property type="project" value="TreeGrafter"/>
</dbReference>
<dbReference type="Gene3D" id="1.20.1440.120">
    <property type="entry name" value="Recombination protein O, C-terminal domain"/>
    <property type="match status" value="1"/>
</dbReference>
<dbReference type="GO" id="GO:0043590">
    <property type="term" value="C:bacterial nucleoid"/>
    <property type="evidence" value="ECO:0007669"/>
    <property type="project" value="TreeGrafter"/>
</dbReference>
<dbReference type="SUPFAM" id="SSF50249">
    <property type="entry name" value="Nucleic acid-binding proteins"/>
    <property type="match status" value="1"/>
</dbReference>
<gene>
    <name evidence="8 10" type="primary">recO</name>
    <name evidence="10" type="ORF">FJM67_07530</name>
</gene>
<accession>A0A501WYZ8</accession>
<dbReference type="InterPro" id="IPR042242">
    <property type="entry name" value="RecO_C"/>
</dbReference>
<dbReference type="Proteomes" id="UP000315901">
    <property type="component" value="Unassembled WGS sequence"/>
</dbReference>
<evidence type="ECO:0000256" key="7">
    <source>
        <dbReference type="ARBA" id="ARBA00033409"/>
    </source>
</evidence>
<evidence type="ECO:0000313" key="11">
    <source>
        <dbReference type="Proteomes" id="UP000315901"/>
    </source>
</evidence>
<dbReference type="Gene3D" id="2.40.50.140">
    <property type="entry name" value="Nucleic acid-binding proteins"/>
    <property type="match status" value="1"/>
</dbReference>
<dbReference type="Pfam" id="PF02565">
    <property type="entry name" value="RecO_C"/>
    <property type="match status" value="1"/>
</dbReference>
<dbReference type="HAMAP" id="MF_00201">
    <property type="entry name" value="RecO"/>
    <property type="match status" value="1"/>
</dbReference>
<organism evidence="10 11">
    <name type="scientific">Maribrevibacterium harenarium</name>
    <dbReference type="NCBI Taxonomy" id="2589817"/>
    <lineage>
        <taxon>Bacteria</taxon>
        <taxon>Pseudomonadati</taxon>
        <taxon>Pseudomonadota</taxon>
        <taxon>Gammaproteobacteria</taxon>
        <taxon>Oceanospirillales</taxon>
        <taxon>Oceanospirillaceae</taxon>
        <taxon>Maribrevibacterium</taxon>
    </lineage>
</organism>
<keyword evidence="11" id="KW-1185">Reference proteome</keyword>
<feature type="domain" description="DNA replication/recombination mediator RecO N-terminal" evidence="9">
    <location>
        <begin position="4"/>
        <end position="71"/>
    </location>
</feature>
<evidence type="ECO:0000256" key="5">
    <source>
        <dbReference type="ARBA" id="ARBA00023172"/>
    </source>
</evidence>
<sequence>MAQWVRGYVLHSRPFQDNKLLLDIFTQELGLIRGVFRRNKKEARVTPGPFLFYECFVSGRGELKTIQKVEASGAAAQLSGTSLYSAFYIHEIMERLLPFHLPLPELFQLYQWLLQGFITGLPLAPILRRFEAGLFHELGNEVPLAATSRGEPLQPQQIYQLDGQHGLRPYFGEQPKVKPLIFVEGAVANAYVAGLWSDPLVLLMGKELHRIWLDQLLGKPINARKLLPQQPYQGERLWQVPLFRYPVIGVN</sequence>
<dbReference type="NCBIfam" id="TIGR00613">
    <property type="entry name" value="reco"/>
    <property type="match status" value="1"/>
</dbReference>
<name>A0A501WYZ8_9GAMM</name>
<dbReference type="InterPro" id="IPR003717">
    <property type="entry name" value="RecO"/>
</dbReference>
<evidence type="ECO:0000256" key="1">
    <source>
        <dbReference type="ARBA" id="ARBA00003065"/>
    </source>
</evidence>
<reference evidence="10 11" key="1">
    <citation type="submission" date="2019-06" db="EMBL/GenBank/DDBJ databases">
        <title>A novel bacterium of genus Marinomonas, isolated from coastal sand.</title>
        <authorList>
            <person name="Huang H."/>
            <person name="Mo K."/>
            <person name="Hu Y."/>
        </authorList>
    </citation>
    <scope>NUCLEOTIDE SEQUENCE [LARGE SCALE GENOMIC DNA]</scope>
    <source>
        <strain evidence="10 11">HB171799</strain>
    </source>
</reference>
<evidence type="ECO:0000256" key="8">
    <source>
        <dbReference type="HAMAP-Rule" id="MF_00201"/>
    </source>
</evidence>
<proteinExistence type="inferred from homology"/>
<evidence type="ECO:0000256" key="6">
    <source>
        <dbReference type="ARBA" id="ARBA00023204"/>
    </source>
</evidence>
<evidence type="ECO:0000256" key="4">
    <source>
        <dbReference type="ARBA" id="ARBA00022763"/>
    </source>
</evidence>
<dbReference type="InterPro" id="IPR012340">
    <property type="entry name" value="NA-bd_OB-fold"/>
</dbReference>
<dbReference type="RefSeq" id="WP_140588177.1">
    <property type="nucleotide sequence ID" value="NZ_VFRR01000011.1"/>
</dbReference>
<dbReference type="PANTHER" id="PTHR33991">
    <property type="entry name" value="DNA REPAIR PROTEIN RECO"/>
    <property type="match status" value="1"/>
</dbReference>
<comment type="function">
    <text evidence="1 8">Involved in DNA repair and RecF pathway recombination.</text>
</comment>
<keyword evidence="4 8" id="KW-0227">DNA damage</keyword>
<dbReference type="OrthoDB" id="9804792at2"/>
<evidence type="ECO:0000259" key="9">
    <source>
        <dbReference type="Pfam" id="PF11967"/>
    </source>
</evidence>
<evidence type="ECO:0000256" key="3">
    <source>
        <dbReference type="ARBA" id="ARBA00021310"/>
    </source>
</evidence>
<evidence type="ECO:0000313" key="10">
    <source>
        <dbReference type="EMBL" id="TPE52857.1"/>
    </source>
</evidence>
<evidence type="ECO:0000256" key="2">
    <source>
        <dbReference type="ARBA" id="ARBA00007452"/>
    </source>
</evidence>
<dbReference type="Pfam" id="PF11967">
    <property type="entry name" value="RecO_N"/>
    <property type="match status" value="1"/>
</dbReference>
<dbReference type="PANTHER" id="PTHR33991:SF1">
    <property type="entry name" value="DNA REPAIR PROTEIN RECO"/>
    <property type="match status" value="1"/>
</dbReference>
<keyword evidence="5 8" id="KW-0233">DNA recombination</keyword>